<evidence type="ECO:0000256" key="3">
    <source>
        <dbReference type="ARBA" id="ARBA00023015"/>
    </source>
</evidence>
<comment type="subcellular location">
    <subcellularLocation>
        <location evidence="1">Nucleus</location>
    </subcellularLocation>
</comment>
<evidence type="ECO:0000256" key="7">
    <source>
        <dbReference type="SAM" id="Phobius"/>
    </source>
</evidence>
<evidence type="ECO:0000256" key="2">
    <source>
        <dbReference type="ARBA" id="ARBA00022491"/>
    </source>
</evidence>
<dbReference type="AlphaFoldDB" id="A0A397IN68"/>
<dbReference type="PANTHER" id="PTHR21964">
    <property type="entry name" value="BREAST CANCER METASTASIS-SUPPRESSOR 1"/>
    <property type="match status" value="1"/>
</dbReference>
<keyword evidence="3" id="KW-0805">Transcription regulation</keyword>
<evidence type="ECO:0000256" key="5">
    <source>
        <dbReference type="ARBA" id="ARBA00023242"/>
    </source>
</evidence>
<feature type="compositionally biased region" description="Basic residues" evidence="6">
    <location>
        <begin position="74"/>
        <end position="85"/>
    </location>
</feature>
<keyword evidence="7" id="KW-0812">Transmembrane</keyword>
<accession>A0A397IN68</accession>
<reference evidence="8 9" key="1">
    <citation type="submission" date="2018-08" db="EMBL/GenBank/DDBJ databases">
        <title>Genome and evolution of the arbuscular mycorrhizal fungus Diversispora epigaea (formerly Glomus versiforme) and its bacterial endosymbionts.</title>
        <authorList>
            <person name="Sun X."/>
            <person name="Fei Z."/>
            <person name="Harrison M."/>
        </authorList>
    </citation>
    <scope>NUCLEOTIDE SEQUENCE [LARGE SCALE GENOMIC DNA]</scope>
    <source>
        <strain evidence="8 9">IT104</strain>
    </source>
</reference>
<keyword evidence="7" id="KW-1133">Transmembrane helix</keyword>
<feature type="compositionally biased region" description="Polar residues" evidence="6">
    <location>
        <begin position="61"/>
        <end position="70"/>
    </location>
</feature>
<keyword evidence="7" id="KW-0472">Membrane</keyword>
<feature type="region of interest" description="Disordered" evidence="6">
    <location>
        <begin position="1"/>
        <end position="121"/>
    </location>
</feature>
<feature type="compositionally biased region" description="Basic residues" evidence="6">
    <location>
        <begin position="1"/>
        <end position="12"/>
    </location>
</feature>
<comment type="caution">
    <text evidence="8">The sequence shown here is derived from an EMBL/GenBank/DDBJ whole genome shotgun (WGS) entry which is preliminary data.</text>
</comment>
<evidence type="ECO:0000256" key="4">
    <source>
        <dbReference type="ARBA" id="ARBA00023163"/>
    </source>
</evidence>
<protein>
    <submittedName>
        <fullName evidence="8">Uncharacterized protein</fullName>
    </submittedName>
</protein>
<dbReference type="Pfam" id="PF08598">
    <property type="entry name" value="Sds3"/>
    <property type="match status" value="1"/>
</dbReference>
<dbReference type="OrthoDB" id="2346861at2759"/>
<keyword evidence="4" id="KW-0804">Transcription</keyword>
<proteinExistence type="predicted"/>
<dbReference type="Proteomes" id="UP000266861">
    <property type="component" value="Unassembled WGS sequence"/>
</dbReference>
<sequence>MTKTNKKNKSKGTKNAERLNTRALTKGGSSAERTHESQHDPFGVVAPSSTVSATTTRSSSIEPQQQNLENSSKPKTRKCKSKRKNSTTSKKNTKSKQNSKQAHIKPPEIDYSSHSSDDVDELKLKREYRRHVKESDEKEANFIVLRDILFKSRKREIDEEETSLKSETHPKYKEEMNQLDMQIQQSREVQDKRKELGTEHAKIEYNAGALQVKQQYVSERRELRKELIEKLEISKYQIIREYNRLISGSRYQMYDLIIREGAILPPMNDFERRNCREFNLNILLFIMIFFFLKKKINQFICYL</sequence>
<keyword evidence="2" id="KW-0678">Repressor</keyword>
<keyword evidence="9" id="KW-1185">Reference proteome</keyword>
<evidence type="ECO:0000313" key="8">
    <source>
        <dbReference type="EMBL" id="RHZ77345.1"/>
    </source>
</evidence>
<organism evidence="8 9">
    <name type="scientific">Diversispora epigaea</name>
    <dbReference type="NCBI Taxonomy" id="1348612"/>
    <lineage>
        <taxon>Eukaryota</taxon>
        <taxon>Fungi</taxon>
        <taxon>Fungi incertae sedis</taxon>
        <taxon>Mucoromycota</taxon>
        <taxon>Glomeromycotina</taxon>
        <taxon>Glomeromycetes</taxon>
        <taxon>Diversisporales</taxon>
        <taxon>Diversisporaceae</taxon>
        <taxon>Diversispora</taxon>
    </lineage>
</organism>
<dbReference type="GO" id="GO:0010468">
    <property type="term" value="P:regulation of gene expression"/>
    <property type="evidence" value="ECO:0007669"/>
    <property type="project" value="UniProtKB-ARBA"/>
</dbReference>
<feature type="compositionally biased region" description="Low complexity" evidence="6">
    <location>
        <begin position="86"/>
        <end position="100"/>
    </location>
</feature>
<dbReference type="GO" id="GO:0005654">
    <property type="term" value="C:nucleoplasm"/>
    <property type="evidence" value="ECO:0007669"/>
    <property type="project" value="UniProtKB-ARBA"/>
</dbReference>
<evidence type="ECO:0000256" key="6">
    <source>
        <dbReference type="SAM" id="MobiDB-lite"/>
    </source>
</evidence>
<dbReference type="EMBL" id="PQFF01000170">
    <property type="protein sequence ID" value="RHZ77345.1"/>
    <property type="molecule type" value="Genomic_DNA"/>
</dbReference>
<feature type="transmembrane region" description="Helical" evidence="7">
    <location>
        <begin position="278"/>
        <end position="293"/>
    </location>
</feature>
<feature type="compositionally biased region" description="Low complexity" evidence="6">
    <location>
        <begin position="48"/>
        <end position="60"/>
    </location>
</feature>
<name>A0A397IN68_9GLOM</name>
<dbReference type="InterPro" id="IPR013907">
    <property type="entry name" value="Sds3"/>
</dbReference>
<evidence type="ECO:0000256" key="1">
    <source>
        <dbReference type="ARBA" id="ARBA00004123"/>
    </source>
</evidence>
<keyword evidence="5" id="KW-0539">Nucleus</keyword>
<evidence type="ECO:0000313" key="9">
    <source>
        <dbReference type="Proteomes" id="UP000266861"/>
    </source>
</evidence>
<gene>
    <name evidence="8" type="ORF">Glove_180g131</name>
</gene>